<evidence type="ECO:0000313" key="1">
    <source>
        <dbReference type="EMBL" id="GKH04695.1"/>
    </source>
</evidence>
<gene>
    <name evidence="1" type="ORF">CE91St55_66760</name>
</gene>
<proteinExistence type="predicted"/>
<dbReference type="Proteomes" id="UP001055091">
    <property type="component" value="Unassembled WGS sequence"/>
</dbReference>
<name>A0AA37JU66_9FIRM</name>
<reference evidence="1" key="1">
    <citation type="submission" date="2022-01" db="EMBL/GenBank/DDBJ databases">
        <title>Novel bile acid biosynthetic pathways are enriched in the microbiome of centenarians.</title>
        <authorList>
            <person name="Sato Y."/>
            <person name="Atarashi K."/>
            <person name="Plichta R.D."/>
            <person name="Arai Y."/>
            <person name="Sasajima S."/>
            <person name="Kearney M.S."/>
            <person name="Suda W."/>
            <person name="Takeshita K."/>
            <person name="Sasaki T."/>
            <person name="Okamoto S."/>
            <person name="Skelly N.A."/>
            <person name="Okamura Y."/>
            <person name="Vlamakis H."/>
            <person name="Li Y."/>
            <person name="Tanoue T."/>
            <person name="Takei H."/>
            <person name="Nittono H."/>
            <person name="Narushima S."/>
            <person name="Irie J."/>
            <person name="Itoh H."/>
            <person name="Moriya K."/>
            <person name="Sugiura Y."/>
            <person name="Suematsu M."/>
            <person name="Moritoki N."/>
            <person name="Shibata S."/>
            <person name="Littman R.D."/>
            <person name="Fischbach A.M."/>
            <person name="Uwamino Y."/>
            <person name="Inoue T."/>
            <person name="Honda A."/>
            <person name="Hattori M."/>
            <person name="Murai T."/>
            <person name="Xavier J.R."/>
            <person name="Hirose N."/>
            <person name="Honda K."/>
        </authorList>
    </citation>
    <scope>NUCLEOTIDE SEQUENCE</scope>
    <source>
        <strain evidence="1">CE91-St55</strain>
    </source>
</reference>
<comment type="caution">
    <text evidence="1">The sequence shown here is derived from an EMBL/GenBank/DDBJ whole genome shotgun (WGS) entry which is preliminary data.</text>
</comment>
<dbReference type="AlphaFoldDB" id="A0AA37JU66"/>
<organism evidence="1 2">
    <name type="scientific">Hungatella hathewayi</name>
    <dbReference type="NCBI Taxonomy" id="154046"/>
    <lineage>
        <taxon>Bacteria</taxon>
        <taxon>Bacillati</taxon>
        <taxon>Bacillota</taxon>
        <taxon>Clostridia</taxon>
        <taxon>Lachnospirales</taxon>
        <taxon>Lachnospiraceae</taxon>
        <taxon>Hungatella</taxon>
    </lineage>
</organism>
<protein>
    <submittedName>
        <fullName evidence="1">Uncharacterized protein</fullName>
    </submittedName>
</protein>
<dbReference type="EMBL" id="BQNJ01000003">
    <property type="protein sequence ID" value="GKH04695.1"/>
    <property type="molecule type" value="Genomic_DNA"/>
</dbReference>
<sequence>MKRKRKNKSLRNVSIFKLNNSFDLISDCVIPHTDFSPNQVVQAINYKNRIVIKPYKKSE</sequence>
<evidence type="ECO:0000313" key="2">
    <source>
        <dbReference type="Proteomes" id="UP001055091"/>
    </source>
</evidence>
<accession>A0AA37JU66</accession>